<protein>
    <submittedName>
        <fullName evidence="2">Uncharacterized protein</fullName>
    </submittedName>
</protein>
<gene>
    <name evidence="2" type="ORF">ACFP0N_32515</name>
</gene>
<evidence type="ECO:0000256" key="1">
    <source>
        <dbReference type="SAM" id="Phobius"/>
    </source>
</evidence>
<dbReference type="EMBL" id="JBHSOD010000062">
    <property type="protein sequence ID" value="MFC5889701.1"/>
    <property type="molecule type" value="Genomic_DNA"/>
</dbReference>
<keyword evidence="1" id="KW-0812">Transmembrane</keyword>
<dbReference type="Proteomes" id="UP001596067">
    <property type="component" value="Unassembled WGS sequence"/>
</dbReference>
<proteinExistence type="predicted"/>
<comment type="caution">
    <text evidence="2">The sequence shown here is derived from an EMBL/GenBank/DDBJ whole genome shotgun (WGS) entry which is preliminary data.</text>
</comment>
<evidence type="ECO:0000313" key="2">
    <source>
        <dbReference type="EMBL" id="MFC5889701.1"/>
    </source>
</evidence>
<sequence>MTPAQLSLGGLALAFAVLVFTLLRWWRGGHQMPSAAAIAGGLLIGLLGALCAGGLLGWLARRLVTSVTNPLGNKVSGKGSSWLLPAAAPSGMTAGGGVATTLLLVAVLLAWRCCDNQLRRQLGAGAIVGSAAGVIGGVSGLAALTLIPAVNHLGDSILTALPFK</sequence>
<feature type="transmembrane region" description="Helical" evidence="1">
    <location>
        <begin position="91"/>
        <end position="111"/>
    </location>
</feature>
<keyword evidence="1" id="KW-0472">Membrane</keyword>
<organism evidence="2 3">
    <name type="scientific">Kitasatospora aburaviensis</name>
    <dbReference type="NCBI Taxonomy" id="67265"/>
    <lineage>
        <taxon>Bacteria</taxon>
        <taxon>Bacillati</taxon>
        <taxon>Actinomycetota</taxon>
        <taxon>Actinomycetes</taxon>
        <taxon>Kitasatosporales</taxon>
        <taxon>Streptomycetaceae</taxon>
        <taxon>Kitasatospora</taxon>
    </lineage>
</organism>
<evidence type="ECO:0000313" key="3">
    <source>
        <dbReference type="Proteomes" id="UP001596067"/>
    </source>
</evidence>
<reference evidence="3" key="1">
    <citation type="journal article" date="2019" name="Int. J. Syst. Evol. Microbiol.">
        <title>The Global Catalogue of Microorganisms (GCM) 10K type strain sequencing project: providing services to taxonomists for standard genome sequencing and annotation.</title>
        <authorList>
            <consortium name="The Broad Institute Genomics Platform"/>
            <consortium name="The Broad Institute Genome Sequencing Center for Infectious Disease"/>
            <person name="Wu L."/>
            <person name="Ma J."/>
        </authorList>
    </citation>
    <scope>NUCLEOTIDE SEQUENCE [LARGE SCALE GENOMIC DNA]</scope>
    <source>
        <strain evidence="3">CGMCC 4.1469</strain>
    </source>
</reference>
<accession>A0ABW1F8R3</accession>
<dbReference type="RefSeq" id="WP_345327633.1">
    <property type="nucleotide sequence ID" value="NZ_BAAAVH010000010.1"/>
</dbReference>
<feature type="transmembrane region" description="Helical" evidence="1">
    <location>
        <begin position="6"/>
        <end position="26"/>
    </location>
</feature>
<keyword evidence="3" id="KW-1185">Reference proteome</keyword>
<feature type="transmembrane region" description="Helical" evidence="1">
    <location>
        <begin position="38"/>
        <end position="60"/>
    </location>
</feature>
<feature type="transmembrane region" description="Helical" evidence="1">
    <location>
        <begin position="123"/>
        <end position="147"/>
    </location>
</feature>
<name>A0ABW1F8R3_9ACTN</name>
<keyword evidence="1" id="KW-1133">Transmembrane helix</keyword>